<dbReference type="EMBL" id="CP090896">
    <property type="protein sequence ID" value="ULT85161.1"/>
    <property type="molecule type" value="Genomic_DNA"/>
</dbReference>
<keyword evidence="2 5" id="KW-0238">DNA-binding</keyword>
<comment type="subcellular location">
    <subcellularLocation>
        <location evidence="1 5 6">Nucleus</location>
    </subcellularLocation>
</comment>
<dbReference type="PANTHER" id="PTHR24339">
    <property type="entry name" value="HOMEOBOX PROTEIN EMX-RELATED"/>
    <property type="match status" value="1"/>
</dbReference>
<gene>
    <name evidence="9" type="ORF">L3Y34_013708</name>
</gene>
<evidence type="ECO:0000256" key="3">
    <source>
        <dbReference type="ARBA" id="ARBA00023155"/>
    </source>
</evidence>
<accession>A0AAE9A2A1</accession>
<evidence type="ECO:0000256" key="4">
    <source>
        <dbReference type="ARBA" id="ARBA00023242"/>
    </source>
</evidence>
<dbReference type="InterPro" id="IPR001356">
    <property type="entry name" value="HD"/>
</dbReference>
<dbReference type="CDD" id="cd00086">
    <property type="entry name" value="homeodomain"/>
    <property type="match status" value="1"/>
</dbReference>
<evidence type="ECO:0000259" key="8">
    <source>
        <dbReference type="PROSITE" id="PS50071"/>
    </source>
</evidence>
<evidence type="ECO:0000256" key="5">
    <source>
        <dbReference type="PROSITE-ProRule" id="PRU00108"/>
    </source>
</evidence>
<evidence type="ECO:0000256" key="1">
    <source>
        <dbReference type="ARBA" id="ARBA00004123"/>
    </source>
</evidence>
<sequence length="304" mass="34004">MQHLHLVSQQLVKMEVPENHQVPEDIGMLPIQLMKTPDAGSSFSFSTVGIKMEIPENLQVLENTGILPMEILTTPDPLLSLSFLAMERKIEIPENIQAPEDIGISPIGFTNNFKKPPKTKRTRRSHCKETTQILQAYFETSHHPSGLQMAQLAEVTGLNNKQVKAWFSNKRRSMRVQQMREEKEKAKVWKMITPGSPVRSPGIASPSSIFPKYQITAEMLVPHLFGNLPFFHPQWLSLLTTYSNVMQTTTIDELIESLARSPPIPDPSPVVQLLQASASSVGTSAALQSNSEPKSFDIENLLSR</sequence>
<evidence type="ECO:0000313" key="9">
    <source>
        <dbReference type="EMBL" id="ULT85161.1"/>
    </source>
</evidence>
<dbReference type="SMART" id="SM00389">
    <property type="entry name" value="HOX"/>
    <property type="match status" value="1"/>
</dbReference>
<feature type="DNA-binding region" description="Homeobox" evidence="5">
    <location>
        <begin position="119"/>
        <end position="178"/>
    </location>
</feature>
<dbReference type="GO" id="GO:0005634">
    <property type="term" value="C:nucleus"/>
    <property type="evidence" value="ECO:0007669"/>
    <property type="project" value="UniProtKB-SubCell"/>
</dbReference>
<evidence type="ECO:0000256" key="6">
    <source>
        <dbReference type="RuleBase" id="RU000682"/>
    </source>
</evidence>
<feature type="domain" description="Homeobox" evidence="8">
    <location>
        <begin position="117"/>
        <end position="177"/>
    </location>
</feature>
<keyword evidence="4 5" id="KW-0539">Nucleus</keyword>
<dbReference type="Pfam" id="PF00046">
    <property type="entry name" value="Homeodomain"/>
    <property type="match status" value="1"/>
</dbReference>
<dbReference type="PANTHER" id="PTHR24339:SF69">
    <property type="entry name" value="HOMEOBOX PROTEIN CEH-5"/>
    <property type="match status" value="1"/>
</dbReference>
<feature type="compositionally biased region" description="Polar residues" evidence="7">
    <location>
        <begin position="283"/>
        <end position="293"/>
    </location>
</feature>
<dbReference type="Proteomes" id="UP000827892">
    <property type="component" value="Chromosome X"/>
</dbReference>
<name>A0AAE9A2A1_CAEBR</name>
<evidence type="ECO:0000256" key="2">
    <source>
        <dbReference type="ARBA" id="ARBA00023125"/>
    </source>
</evidence>
<feature type="region of interest" description="Disordered" evidence="7">
    <location>
        <begin position="283"/>
        <end position="304"/>
    </location>
</feature>
<reference evidence="9 10" key="1">
    <citation type="submission" date="2022-05" db="EMBL/GenBank/DDBJ databases">
        <title>Chromosome-level reference genomes for two strains of Caenorhabditis briggsae: an improved platform for comparative genomics.</title>
        <authorList>
            <person name="Stevens L."/>
            <person name="Andersen E.C."/>
        </authorList>
    </citation>
    <scope>NUCLEOTIDE SEQUENCE [LARGE SCALE GENOMIC DNA]</scope>
    <source>
        <strain evidence="9">QX1410_ONT</strain>
        <tissue evidence="9">Whole-organism</tissue>
    </source>
</reference>
<proteinExistence type="predicted"/>
<dbReference type="InterPro" id="IPR050877">
    <property type="entry name" value="EMX-VAX-Noto_Homeobox_TFs"/>
</dbReference>
<keyword evidence="3 5" id="KW-0371">Homeobox</keyword>
<dbReference type="SUPFAM" id="SSF46689">
    <property type="entry name" value="Homeodomain-like"/>
    <property type="match status" value="1"/>
</dbReference>
<dbReference type="Gene3D" id="1.10.10.60">
    <property type="entry name" value="Homeodomain-like"/>
    <property type="match status" value="1"/>
</dbReference>
<dbReference type="InterPro" id="IPR009057">
    <property type="entry name" value="Homeodomain-like_sf"/>
</dbReference>
<organism evidence="9 10">
    <name type="scientific">Caenorhabditis briggsae</name>
    <dbReference type="NCBI Taxonomy" id="6238"/>
    <lineage>
        <taxon>Eukaryota</taxon>
        <taxon>Metazoa</taxon>
        <taxon>Ecdysozoa</taxon>
        <taxon>Nematoda</taxon>
        <taxon>Chromadorea</taxon>
        <taxon>Rhabditida</taxon>
        <taxon>Rhabditina</taxon>
        <taxon>Rhabditomorpha</taxon>
        <taxon>Rhabditoidea</taxon>
        <taxon>Rhabditidae</taxon>
        <taxon>Peloderinae</taxon>
        <taxon>Caenorhabditis</taxon>
    </lineage>
</organism>
<dbReference type="GO" id="GO:0003677">
    <property type="term" value="F:DNA binding"/>
    <property type="evidence" value="ECO:0007669"/>
    <property type="project" value="UniProtKB-UniRule"/>
</dbReference>
<dbReference type="AlphaFoldDB" id="A0AAE9A2A1"/>
<evidence type="ECO:0000256" key="7">
    <source>
        <dbReference type="SAM" id="MobiDB-lite"/>
    </source>
</evidence>
<dbReference type="PROSITE" id="PS50071">
    <property type="entry name" value="HOMEOBOX_2"/>
    <property type="match status" value="1"/>
</dbReference>
<evidence type="ECO:0000313" key="10">
    <source>
        <dbReference type="Proteomes" id="UP000827892"/>
    </source>
</evidence>
<protein>
    <recommendedName>
        <fullName evidence="8">Homeobox domain-containing protein</fullName>
    </recommendedName>
</protein>